<dbReference type="Proteomes" id="UP000051242">
    <property type="component" value="Unassembled WGS sequence"/>
</dbReference>
<dbReference type="Gene3D" id="3.40.50.10540">
    <property type="entry name" value="Crotonobetainyl-coa:carnitine coa-transferase, domain 1"/>
    <property type="match status" value="1"/>
</dbReference>
<name>A0A0R2SY34_9GAMM</name>
<dbReference type="PANTHER" id="PTHR48207:SF3">
    <property type="entry name" value="SUCCINATE--HYDROXYMETHYLGLUTARATE COA-TRANSFERASE"/>
    <property type="match status" value="1"/>
</dbReference>
<dbReference type="EMBL" id="LICD01000129">
    <property type="protein sequence ID" value="KRO79953.1"/>
    <property type="molecule type" value="Genomic_DNA"/>
</dbReference>
<dbReference type="InterPro" id="IPR044855">
    <property type="entry name" value="CoA-Trfase_III_dom3_sf"/>
</dbReference>
<dbReference type="PANTHER" id="PTHR48207">
    <property type="entry name" value="SUCCINATE--HYDROXYMETHYLGLUTARATE COA-TRANSFERASE"/>
    <property type="match status" value="1"/>
</dbReference>
<evidence type="ECO:0000313" key="3">
    <source>
        <dbReference type="Proteomes" id="UP000051242"/>
    </source>
</evidence>
<dbReference type="GO" id="GO:0008410">
    <property type="term" value="F:CoA-transferase activity"/>
    <property type="evidence" value="ECO:0007669"/>
    <property type="project" value="TreeGrafter"/>
</dbReference>
<dbReference type="Gene3D" id="3.30.1540.10">
    <property type="entry name" value="formyl-coa transferase, domain 3"/>
    <property type="match status" value="1"/>
</dbReference>
<dbReference type="InterPro" id="IPR003673">
    <property type="entry name" value="CoA-Trfase_fam_III"/>
</dbReference>
<organism evidence="2 3">
    <name type="scientific">OM182 bacterium BACL3 MAG-120619-bin3</name>
    <dbReference type="NCBI Taxonomy" id="1655593"/>
    <lineage>
        <taxon>Bacteria</taxon>
        <taxon>Pseudomonadati</taxon>
        <taxon>Pseudomonadota</taxon>
        <taxon>Gammaproteobacteria</taxon>
        <taxon>OMG group</taxon>
        <taxon>OM182 clade</taxon>
    </lineage>
</organism>
<keyword evidence="1 2" id="KW-0808">Transferase</keyword>
<dbReference type="AlphaFoldDB" id="A0A0R2SY34"/>
<evidence type="ECO:0000256" key="1">
    <source>
        <dbReference type="ARBA" id="ARBA00022679"/>
    </source>
</evidence>
<protein>
    <submittedName>
        <fullName evidence="2">CoA-transferase</fullName>
    </submittedName>
</protein>
<accession>A0A0R2SY34</accession>
<proteinExistence type="predicted"/>
<gene>
    <name evidence="2" type="ORF">ABR85_10350</name>
</gene>
<dbReference type="InterPro" id="IPR050483">
    <property type="entry name" value="CoA-transferase_III_domain"/>
</dbReference>
<evidence type="ECO:0000313" key="2">
    <source>
        <dbReference type="EMBL" id="KRO79953.1"/>
    </source>
</evidence>
<dbReference type="SUPFAM" id="SSF89796">
    <property type="entry name" value="CoA-transferase family III (CaiB/BaiF)"/>
    <property type="match status" value="1"/>
</dbReference>
<reference evidence="2 3" key="1">
    <citation type="submission" date="2015-10" db="EMBL/GenBank/DDBJ databases">
        <title>Metagenome-Assembled Genomes uncover a global brackish microbiome.</title>
        <authorList>
            <person name="Hugerth L.W."/>
            <person name="Larsson J."/>
            <person name="Alneberg J."/>
            <person name="Lindh M.V."/>
            <person name="Legrand C."/>
            <person name="Pinhassi J."/>
            <person name="Andersson A.F."/>
        </authorList>
    </citation>
    <scope>NUCLEOTIDE SEQUENCE [LARGE SCALE GENOMIC DNA]</scope>
    <source>
        <strain evidence="2">BACL22 MAG-120619-bin3</strain>
    </source>
</reference>
<dbReference type="Pfam" id="PF02515">
    <property type="entry name" value="CoA_transf_3"/>
    <property type="match status" value="1"/>
</dbReference>
<comment type="caution">
    <text evidence="2">The sequence shown here is derived from an EMBL/GenBank/DDBJ whole genome shotgun (WGS) entry which is preliminary data.</text>
</comment>
<sequence length="401" mass="43181">MAQHSPPLAGITVIALEHAIAAPLATRQLAELGARVIKIERTDGGDFARHYDSRARGLSSHFVWTNRSKESLTLDLKKAAGLDVLNTLLSTADVFIQNLAPGAATKMGLDKQTLAVRNPKLIVCDISGYGSSGPHSSRKAYDLLIQAEAGFLGITGNQAQGAKSGISIADIAAGTQAHAAILAALIQRGKTGLGSHIEISMLEAMTEWMGYPLYYSLDEAAQPARTGTDHATIYPYGCFRTGGDFEASAGEVMIGIQNQREWEKFCRNVLGDEKLIAAPEYANNSDRSQNRESLRVIIEEKFRGLRAEEVIEALEVCGIACAKANSIAELWQHPQLRALNRFIEVETEAGILEALEPPARSDSFKASVTKVPALGENSRAILEELGYTGKEIDVLAAARVI</sequence>
<dbReference type="InterPro" id="IPR023606">
    <property type="entry name" value="CoA-Trfase_III_dom_1_sf"/>
</dbReference>